<feature type="domain" description="Kazal-like" evidence="2">
    <location>
        <begin position="24"/>
        <end position="78"/>
    </location>
</feature>
<feature type="chain" id="PRO_5012420389" evidence="1">
    <location>
        <begin position="20"/>
        <end position="78"/>
    </location>
</feature>
<evidence type="ECO:0000259" key="2">
    <source>
        <dbReference type="PROSITE" id="PS51465"/>
    </source>
</evidence>
<feature type="signal peptide" evidence="1">
    <location>
        <begin position="1"/>
        <end position="19"/>
    </location>
</feature>
<sequence length="78" mass="8769">MKTYLLVTLLTVFAVHVISEEMVEGQGIPCKIFKCKMIWDPICGKSGNNKTTFGNRCAMDWTNCFTKPPYVFVKNGAC</sequence>
<proteinExistence type="predicted"/>
<evidence type="ECO:0000256" key="1">
    <source>
        <dbReference type="SAM" id="SignalP"/>
    </source>
</evidence>
<keyword evidence="1" id="KW-0732">Signal</keyword>
<dbReference type="InterPro" id="IPR036058">
    <property type="entry name" value="Kazal_dom_sf"/>
</dbReference>
<dbReference type="PROSITE" id="PS51465">
    <property type="entry name" value="KAZAL_2"/>
    <property type="match status" value="1"/>
</dbReference>
<reference evidence="3" key="1">
    <citation type="journal article" date="2018" name="PLoS Negl. Trop. Dis.">
        <title>An insight into the salivary gland and fat body transcriptome of Panstrongylus lignarius (Hemiptera: Heteroptera), the main vector of Chagas disease in Peru.</title>
        <authorList>
            <person name="Nevoa J.C."/>
            <person name="Mendes M.T."/>
            <person name="da Silva M.V."/>
            <person name="Soares S.C."/>
            <person name="Oliveira C.J.F."/>
            <person name="Ribeiro J.M.C."/>
        </authorList>
    </citation>
    <scope>NUCLEOTIDE SEQUENCE</scope>
</reference>
<evidence type="ECO:0000313" key="3">
    <source>
        <dbReference type="EMBL" id="JAW15698.1"/>
    </source>
</evidence>
<accession>A0A224Y014</accession>
<dbReference type="EMBL" id="GFTR01000728">
    <property type="protein sequence ID" value="JAW15698.1"/>
    <property type="molecule type" value="Transcribed_RNA"/>
</dbReference>
<dbReference type="Gene3D" id="3.30.60.30">
    <property type="match status" value="1"/>
</dbReference>
<dbReference type="AlphaFoldDB" id="A0A224Y014"/>
<dbReference type="CDD" id="cd00104">
    <property type="entry name" value="KAZAL_FS"/>
    <property type="match status" value="1"/>
</dbReference>
<organism evidence="3">
    <name type="scientific">Panstrongylus lignarius</name>
    <dbReference type="NCBI Taxonomy" id="156445"/>
    <lineage>
        <taxon>Eukaryota</taxon>
        <taxon>Metazoa</taxon>
        <taxon>Ecdysozoa</taxon>
        <taxon>Arthropoda</taxon>
        <taxon>Hexapoda</taxon>
        <taxon>Insecta</taxon>
        <taxon>Pterygota</taxon>
        <taxon>Neoptera</taxon>
        <taxon>Paraneoptera</taxon>
        <taxon>Hemiptera</taxon>
        <taxon>Heteroptera</taxon>
        <taxon>Panheteroptera</taxon>
        <taxon>Cimicomorpha</taxon>
        <taxon>Reduviidae</taxon>
        <taxon>Triatominae</taxon>
        <taxon>Panstrongylus</taxon>
    </lineage>
</organism>
<name>A0A224Y014_9HEMI</name>
<dbReference type="SUPFAM" id="SSF100895">
    <property type="entry name" value="Kazal-type serine protease inhibitors"/>
    <property type="match status" value="1"/>
</dbReference>
<dbReference type="InterPro" id="IPR002350">
    <property type="entry name" value="Kazal_dom"/>
</dbReference>
<protein>
    <submittedName>
        <fullName evidence="3">Putative kazalzinho kazal type serine protease inhibitor</fullName>
    </submittedName>
</protein>